<reference evidence="1 2" key="1">
    <citation type="journal article" date="2016" name="DNA Res.">
        <title>The draft genome of MD-2 pineapple using hybrid error correction of long reads.</title>
        <authorList>
            <person name="Redwan R.M."/>
            <person name="Saidin A."/>
            <person name="Kumar S.V."/>
        </authorList>
    </citation>
    <scope>NUCLEOTIDE SEQUENCE [LARGE SCALE GENOMIC DNA]</scope>
    <source>
        <strain evidence="2">cv. MD2</strain>
        <tissue evidence="1">Leaf</tissue>
    </source>
</reference>
<dbReference type="Proteomes" id="UP000092600">
    <property type="component" value="Unassembled WGS sequence"/>
</dbReference>
<organism evidence="1 2">
    <name type="scientific">Ananas comosus</name>
    <name type="common">Pineapple</name>
    <name type="synonym">Ananas ananas</name>
    <dbReference type="NCBI Taxonomy" id="4615"/>
    <lineage>
        <taxon>Eukaryota</taxon>
        <taxon>Viridiplantae</taxon>
        <taxon>Streptophyta</taxon>
        <taxon>Embryophyta</taxon>
        <taxon>Tracheophyta</taxon>
        <taxon>Spermatophyta</taxon>
        <taxon>Magnoliopsida</taxon>
        <taxon>Liliopsida</taxon>
        <taxon>Poales</taxon>
        <taxon>Bromeliaceae</taxon>
        <taxon>Bromelioideae</taxon>
        <taxon>Ananas</taxon>
    </lineage>
</organism>
<protein>
    <submittedName>
        <fullName evidence="1">Uncharacterized protein</fullName>
    </submittedName>
</protein>
<gene>
    <name evidence="1" type="ORF">ACMD2_04668</name>
</gene>
<evidence type="ECO:0000313" key="1">
    <source>
        <dbReference type="EMBL" id="OAY81007.1"/>
    </source>
</evidence>
<proteinExistence type="predicted"/>
<sequence length="41" mass="4369">MASCAADSASAATPRALASLSTVEEDQKLKAESQLWLFKKN</sequence>
<accession>A0A199VUT9</accession>
<evidence type="ECO:0000313" key="2">
    <source>
        <dbReference type="Proteomes" id="UP000092600"/>
    </source>
</evidence>
<name>A0A199VUT9_ANACO</name>
<dbReference type="AlphaFoldDB" id="A0A199VUT9"/>
<dbReference type="EMBL" id="LSRQ01000765">
    <property type="protein sequence ID" value="OAY81007.1"/>
    <property type="molecule type" value="Genomic_DNA"/>
</dbReference>
<comment type="caution">
    <text evidence="1">The sequence shown here is derived from an EMBL/GenBank/DDBJ whole genome shotgun (WGS) entry which is preliminary data.</text>
</comment>